<feature type="compositionally biased region" description="Polar residues" evidence="1">
    <location>
        <begin position="261"/>
        <end position="272"/>
    </location>
</feature>
<sequence>MVEGEMRFVNLLITMCCEVLDTRDFMRLLGGDLMTFGNYRSQMRRYIIEHILDDNSRPSPEDLENVSRRFQISESIINRLFQMNPSLRRYVDVEDVGRVDVVATAMNIDRIHLQQLLSLLINTSDTIVFPEKLCEIFSGYFRRFVTIANLSSNSPTGYSDILMQLTRNEGHDGDAQDQLYENFLENSEPGNDFVVLRNLMESSLPRLEAYLSEEGPYNPVDIAGELITIDPASITTEEPTWDNNSVGTMISNTSRNLHVQEGRQSASNSVKNIRSYPRDKSLPNVSDVTSDLTGFPDPWIHVIRQDILTQRNFHSSLPLSDAYRSGDPFIQRQGGYATVSSHEPSTSSNSGSLNGESSSNFGKCSSSSSDDKQKMVAGTAENNSTNNSKPVEVVDASAMEVDSSDLVEEQMKVSKAT</sequence>
<evidence type="ECO:0000256" key="1">
    <source>
        <dbReference type="SAM" id="MobiDB-lite"/>
    </source>
</evidence>
<accession>A0A0N5AV48</accession>
<proteinExistence type="predicted"/>
<dbReference type="Proteomes" id="UP000046393">
    <property type="component" value="Unplaced"/>
</dbReference>
<feature type="compositionally biased region" description="Polar residues" evidence="1">
    <location>
        <begin position="380"/>
        <end position="389"/>
    </location>
</feature>
<protein>
    <submittedName>
        <fullName evidence="3">CCR4-NOT transcription complex subunit 11</fullName>
    </submittedName>
</protein>
<feature type="region of interest" description="Disordered" evidence="1">
    <location>
        <begin position="334"/>
        <end position="395"/>
    </location>
</feature>
<dbReference type="WBParaSite" id="SMUV_0000875301-mRNA-1">
    <property type="protein sequence ID" value="SMUV_0000875301-mRNA-1"/>
    <property type="gene ID" value="SMUV_0000875301"/>
</dbReference>
<evidence type="ECO:0000313" key="3">
    <source>
        <dbReference type="WBParaSite" id="SMUV_0000875301-mRNA-1"/>
    </source>
</evidence>
<organism evidence="2 3">
    <name type="scientific">Syphacia muris</name>
    <dbReference type="NCBI Taxonomy" id="451379"/>
    <lineage>
        <taxon>Eukaryota</taxon>
        <taxon>Metazoa</taxon>
        <taxon>Ecdysozoa</taxon>
        <taxon>Nematoda</taxon>
        <taxon>Chromadorea</taxon>
        <taxon>Rhabditida</taxon>
        <taxon>Spirurina</taxon>
        <taxon>Oxyuridomorpha</taxon>
        <taxon>Oxyuroidea</taxon>
        <taxon>Oxyuridae</taxon>
        <taxon>Syphacia</taxon>
    </lineage>
</organism>
<dbReference type="AlphaFoldDB" id="A0A0N5AV48"/>
<feature type="region of interest" description="Disordered" evidence="1">
    <location>
        <begin position="261"/>
        <end position="284"/>
    </location>
</feature>
<reference evidence="3" key="1">
    <citation type="submission" date="2017-02" db="UniProtKB">
        <authorList>
            <consortium name="WormBaseParasite"/>
        </authorList>
    </citation>
    <scope>IDENTIFICATION</scope>
</reference>
<name>A0A0N5AV48_9BILA</name>
<keyword evidence="2" id="KW-1185">Reference proteome</keyword>
<feature type="compositionally biased region" description="Low complexity" evidence="1">
    <location>
        <begin position="345"/>
        <end position="368"/>
    </location>
</feature>
<evidence type="ECO:0000313" key="2">
    <source>
        <dbReference type="Proteomes" id="UP000046393"/>
    </source>
</evidence>